<feature type="region of interest" description="Disordered" evidence="1">
    <location>
        <begin position="123"/>
        <end position="165"/>
    </location>
</feature>
<proteinExistence type="predicted"/>
<dbReference type="Pfam" id="PF24608">
    <property type="entry name" value="PDDEXK_15"/>
    <property type="match status" value="1"/>
</dbReference>
<dbReference type="AlphaFoldDB" id="J9GKA8"/>
<evidence type="ECO:0000313" key="2">
    <source>
        <dbReference type="EMBL" id="EJX08212.1"/>
    </source>
</evidence>
<reference evidence="2" key="1">
    <citation type="journal article" date="2012" name="PLoS ONE">
        <title>Gene sets for utilization of primary and secondary nutrition supplies in the distal gut of endangered iberian lynx.</title>
        <authorList>
            <person name="Alcaide M."/>
            <person name="Messina E."/>
            <person name="Richter M."/>
            <person name="Bargiela R."/>
            <person name="Peplies J."/>
            <person name="Huws S.A."/>
            <person name="Newbold C.J."/>
            <person name="Golyshin P.N."/>
            <person name="Simon M.A."/>
            <person name="Lopez G."/>
            <person name="Yakimov M.M."/>
            <person name="Ferrer M."/>
        </authorList>
    </citation>
    <scope>NUCLEOTIDE SEQUENCE</scope>
</reference>
<accession>J9GKA8</accession>
<feature type="compositionally biased region" description="Polar residues" evidence="1">
    <location>
        <begin position="123"/>
        <end position="133"/>
    </location>
</feature>
<organism evidence="2">
    <name type="scientific">gut metagenome</name>
    <dbReference type="NCBI Taxonomy" id="749906"/>
    <lineage>
        <taxon>unclassified sequences</taxon>
        <taxon>metagenomes</taxon>
        <taxon>organismal metagenomes</taxon>
    </lineage>
</organism>
<gene>
    <name evidence="2" type="ORF">EVA_03675</name>
</gene>
<protein>
    <submittedName>
        <fullName evidence="2">Uncharacterized protein</fullName>
    </submittedName>
</protein>
<dbReference type="InterPro" id="IPR056931">
    <property type="entry name" value="D14-like"/>
</dbReference>
<name>J9GKA8_9ZZZZ</name>
<sequence>MAVNSKQKGARFERQLAGLFRDYGYTEARRTAQYCGNTGDASDVVGLPGIHVEAKHQERMQLYDWMDQAKRDAKAGGAGLLPAVFSKKNNHSILVTMELDDWMQIYREYQSGMVQKDERTQFNPTHRSCNRQPLHQMRRDYPRGANDLHKLRKRGVRKLTSQMKT</sequence>
<comment type="caution">
    <text evidence="2">The sequence shown here is derived from an EMBL/GenBank/DDBJ whole genome shotgun (WGS) entry which is preliminary data.</text>
</comment>
<feature type="compositionally biased region" description="Basic and acidic residues" evidence="1">
    <location>
        <begin position="137"/>
        <end position="149"/>
    </location>
</feature>
<evidence type="ECO:0000256" key="1">
    <source>
        <dbReference type="SAM" id="MobiDB-lite"/>
    </source>
</evidence>
<dbReference type="EMBL" id="AMCI01000675">
    <property type="protein sequence ID" value="EJX08212.1"/>
    <property type="molecule type" value="Genomic_DNA"/>
</dbReference>